<sequence>MLAKIHHHHHGLHVLFNFIDLVDDVLCTVSLLGNFLGRMLH</sequence>
<dbReference type="AlphaFoldDB" id="A0A0A9D654"/>
<protein>
    <submittedName>
        <fullName evidence="1">Uncharacterized protein</fullName>
    </submittedName>
</protein>
<evidence type="ECO:0000313" key="1">
    <source>
        <dbReference type="EMBL" id="JAD83316.1"/>
    </source>
</evidence>
<reference evidence="1" key="2">
    <citation type="journal article" date="2015" name="Data Brief">
        <title>Shoot transcriptome of the giant reed, Arundo donax.</title>
        <authorList>
            <person name="Barrero R.A."/>
            <person name="Guerrero F.D."/>
            <person name="Moolhuijzen P."/>
            <person name="Goolsby J.A."/>
            <person name="Tidwell J."/>
            <person name="Bellgard S.E."/>
            <person name="Bellgard M.I."/>
        </authorList>
    </citation>
    <scope>NUCLEOTIDE SEQUENCE</scope>
    <source>
        <tissue evidence="1">Shoot tissue taken approximately 20 cm above the soil surface</tissue>
    </source>
</reference>
<dbReference type="EMBL" id="GBRH01214579">
    <property type="protein sequence ID" value="JAD83316.1"/>
    <property type="molecule type" value="Transcribed_RNA"/>
</dbReference>
<organism evidence="1">
    <name type="scientific">Arundo donax</name>
    <name type="common">Giant reed</name>
    <name type="synonym">Donax arundinaceus</name>
    <dbReference type="NCBI Taxonomy" id="35708"/>
    <lineage>
        <taxon>Eukaryota</taxon>
        <taxon>Viridiplantae</taxon>
        <taxon>Streptophyta</taxon>
        <taxon>Embryophyta</taxon>
        <taxon>Tracheophyta</taxon>
        <taxon>Spermatophyta</taxon>
        <taxon>Magnoliopsida</taxon>
        <taxon>Liliopsida</taxon>
        <taxon>Poales</taxon>
        <taxon>Poaceae</taxon>
        <taxon>PACMAD clade</taxon>
        <taxon>Arundinoideae</taxon>
        <taxon>Arundineae</taxon>
        <taxon>Arundo</taxon>
    </lineage>
</organism>
<proteinExistence type="predicted"/>
<name>A0A0A9D654_ARUDO</name>
<reference evidence="1" key="1">
    <citation type="submission" date="2014-09" db="EMBL/GenBank/DDBJ databases">
        <authorList>
            <person name="Magalhaes I.L.F."/>
            <person name="Oliveira U."/>
            <person name="Santos F.R."/>
            <person name="Vidigal T.H.D.A."/>
            <person name="Brescovit A.D."/>
            <person name="Santos A.J."/>
        </authorList>
    </citation>
    <scope>NUCLEOTIDE SEQUENCE</scope>
    <source>
        <tissue evidence="1">Shoot tissue taken approximately 20 cm above the soil surface</tissue>
    </source>
</reference>
<accession>A0A0A9D654</accession>